<evidence type="ECO:0000313" key="2">
    <source>
        <dbReference type="EMBL" id="KAK0433518.1"/>
    </source>
</evidence>
<reference evidence="2" key="1">
    <citation type="submission" date="2023-06" db="EMBL/GenBank/DDBJ databases">
        <authorList>
            <consortium name="Lawrence Berkeley National Laboratory"/>
            <person name="Ahrendt S."/>
            <person name="Sahu N."/>
            <person name="Indic B."/>
            <person name="Wong-Bajracharya J."/>
            <person name="Merenyi Z."/>
            <person name="Ke H.-M."/>
            <person name="Monk M."/>
            <person name="Kocsube S."/>
            <person name="Drula E."/>
            <person name="Lipzen A."/>
            <person name="Balint B."/>
            <person name="Henrissat B."/>
            <person name="Andreopoulos B."/>
            <person name="Martin F.M."/>
            <person name="Harder C.B."/>
            <person name="Rigling D."/>
            <person name="Ford K.L."/>
            <person name="Foster G.D."/>
            <person name="Pangilinan J."/>
            <person name="Papanicolaou A."/>
            <person name="Barry K."/>
            <person name="LaButti K."/>
            <person name="Viragh M."/>
            <person name="Koriabine M."/>
            <person name="Yan M."/>
            <person name="Riley R."/>
            <person name="Champramary S."/>
            <person name="Plett K.L."/>
            <person name="Tsai I.J."/>
            <person name="Slot J."/>
            <person name="Sipos G."/>
            <person name="Plett J."/>
            <person name="Nagy L.G."/>
            <person name="Grigoriev I.V."/>
        </authorList>
    </citation>
    <scope>NUCLEOTIDE SEQUENCE</scope>
    <source>
        <strain evidence="2">FPL87.14</strain>
    </source>
</reference>
<organism evidence="2 3">
    <name type="scientific">Armillaria borealis</name>
    <dbReference type="NCBI Taxonomy" id="47425"/>
    <lineage>
        <taxon>Eukaryota</taxon>
        <taxon>Fungi</taxon>
        <taxon>Dikarya</taxon>
        <taxon>Basidiomycota</taxon>
        <taxon>Agaricomycotina</taxon>
        <taxon>Agaricomycetes</taxon>
        <taxon>Agaricomycetidae</taxon>
        <taxon>Agaricales</taxon>
        <taxon>Marasmiineae</taxon>
        <taxon>Physalacriaceae</taxon>
        <taxon>Armillaria</taxon>
    </lineage>
</organism>
<proteinExistence type="predicted"/>
<protein>
    <submittedName>
        <fullName evidence="2">Uncharacterized protein</fullName>
    </submittedName>
</protein>
<dbReference type="EMBL" id="JAUEPT010000080">
    <property type="protein sequence ID" value="KAK0433518.1"/>
    <property type="molecule type" value="Genomic_DNA"/>
</dbReference>
<feature type="region of interest" description="Disordered" evidence="1">
    <location>
        <begin position="30"/>
        <end position="65"/>
    </location>
</feature>
<sequence>MSLRLSSLHDAKSQHCRSISESSRLCQAGSEYSDNTSEVESQHSPSAGDAETECSHSISEASESHVRRHLPRPLRSLLAKMIPCLPCLWADFHDDDDVASISASDPIWSHPIFPARPLQILRLSLLNDLDSTKAEQMNDPWHFFREIDALKRESKMFSTSE</sequence>
<keyword evidence="3" id="KW-1185">Reference proteome</keyword>
<evidence type="ECO:0000313" key="3">
    <source>
        <dbReference type="Proteomes" id="UP001175226"/>
    </source>
</evidence>
<evidence type="ECO:0000256" key="1">
    <source>
        <dbReference type="SAM" id="MobiDB-lite"/>
    </source>
</evidence>
<comment type="caution">
    <text evidence="2">The sequence shown here is derived from an EMBL/GenBank/DDBJ whole genome shotgun (WGS) entry which is preliminary data.</text>
</comment>
<gene>
    <name evidence="2" type="ORF">EV421DRAFT_1426608</name>
</gene>
<dbReference type="Proteomes" id="UP001175226">
    <property type="component" value="Unassembled WGS sequence"/>
</dbReference>
<dbReference type="AlphaFoldDB" id="A0AA39MH03"/>
<accession>A0AA39MH03</accession>
<name>A0AA39MH03_9AGAR</name>
<feature type="compositionally biased region" description="Polar residues" evidence="1">
    <location>
        <begin position="30"/>
        <end position="45"/>
    </location>
</feature>